<accession>A0ABD2ZQC5</accession>
<evidence type="ECO:0008006" key="4">
    <source>
        <dbReference type="Google" id="ProtNLM"/>
    </source>
</evidence>
<keyword evidence="3" id="KW-1185">Reference proteome</keyword>
<evidence type="ECO:0000313" key="3">
    <source>
        <dbReference type="Proteomes" id="UP001630127"/>
    </source>
</evidence>
<feature type="compositionally biased region" description="Basic and acidic residues" evidence="1">
    <location>
        <begin position="272"/>
        <end position="281"/>
    </location>
</feature>
<comment type="caution">
    <text evidence="2">The sequence shown here is derived from an EMBL/GenBank/DDBJ whole genome shotgun (WGS) entry which is preliminary data.</text>
</comment>
<proteinExistence type="predicted"/>
<name>A0ABD2ZQC5_9GENT</name>
<protein>
    <recommendedName>
        <fullName evidence="4">Cation-transporting ATPase</fullName>
    </recommendedName>
</protein>
<gene>
    <name evidence="2" type="ORF">ACH5RR_019463</name>
</gene>
<reference evidence="2 3" key="1">
    <citation type="submission" date="2024-11" db="EMBL/GenBank/DDBJ databases">
        <title>A near-complete genome assembly of Cinchona calisaya.</title>
        <authorList>
            <person name="Lian D.C."/>
            <person name="Zhao X.W."/>
            <person name="Wei L."/>
        </authorList>
    </citation>
    <scope>NUCLEOTIDE SEQUENCE [LARGE SCALE GENOMIC DNA]</scope>
    <source>
        <tissue evidence="2">Nenye</tissue>
    </source>
</reference>
<dbReference type="AlphaFoldDB" id="A0ABD2ZQC5"/>
<evidence type="ECO:0000256" key="1">
    <source>
        <dbReference type="SAM" id="MobiDB-lite"/>
    </source>
</evidence>
<feature type="region of interest" description="Disordered" evidence="1">
    <location>
        <begin position="257"/>
        <end position="281"/>
    </location>
</feature>
<sequence length="569" mass="63658">MEDEKSGISDKSLGVLVSESKFQVLVGEKGARPEMEERSEFDKKRVKMRDPESVFCCQERTAKDTVHLAVDNAPRKIDLNAKFEAPSNVVADDAMACVKETIPLLSQWKPEIECDVSLLKSRGFGVDLNTGDISSSKNHEPFRPYKNYGHLKSVDDSDCGSSVGPLEEKDSMNVWKDMKRNRFLSTSHGIVPMPKPHARKNKNDGINRKMELARKEQVDRFAKMAAPSGLLNDLNPGIINHVRNKKQVHSIIEALVKSERNENRHSGSKQGDQTKRGTKDFSEMKELKIMNRSEISGHYLSHEAGSMNSLLESRQTSGYPASFNNSVSLFSVLTGDENQCMVDTRAKRSTNSFKQPNLENEEGILALKLSSSTAFASENNSSLSNEESANLTSVTSLSIQAASVASHWLELLHEDVKGRLAALRRSKKRVQAVIHTELPFLLSKEFPSVQDNASYKSKTAGAGHSHNSAADAHRDKWNVLFDQMDRTLFEEEQQLESWLNQLMEMQLHCEKRLFKCGAVYNLQNPSTLENDCRLHKADNSERDLALRAAAASIYSTCNFLLSMENSPCC</sequence>
<dbReference type="EMBL" id="JBJUIK010000008">
    <property type="protein sequence ID" value="KAL3521314.1"/>
    <property type="molecule type" value="Genomic_DNA"/>
</dbReference>
<dbReference type="Proteomes" id="UP001630127">
    <property type="component" value="Unassembled WGS sequence"/>
</dbReference>
<evidence type="ECO:0000313" key="2">
    <source>
        <dbReference type="EMBL" id="KAL3521314.1"/>
    </source>
</evidence>
<dbReference type="PANTHER" id="PTHR33924">
    <property type="entry name" value="CATION-TRANSPORTING ATPASE"/>
    <property type="match status" value="1"/>
</dbReference>
<organism evidence="2 3">
    <name type="scientific">Cinchona calisaya</name>
    <dbReference type="NCBI Taxonomy" id="153742"/>
    <lineage>
        <taxon>Eukaryota</taxon>
        <taxon>Viridiplantae</taxon>
        <taxon>Streptophyta</taxon>
        <taxon>Embryophyta</taxon>
        <taxon>Tracheophyta</taxon>
        <taxon>Spermatophyta</taxon>
        <taxon>Magnoliopsida</taxon>
        <taxon>eudicotyledons</taxon>
        <taxon>Gunneridae</taxon>
        <taxon>Pentapetalae</taxon>
        <taxon>asterids</taxon>
        <taxon>lamiids</taxon>
        <taxon>Gentianales</taxon>
        <taxon>Rubiaceae</taxon>
        <taxon>Cinchonoideae</taxon>
        <taxon>Cinchoneae</taxon>
        <taxon>Cinchona</taxon>
    </lineage>
</organism>
<dbReference type="PANTHER" id="PTHR33924:SF5">
    <property type="entry name" value="CATION-TRANSPORTING ATPASE"/>
    <property type="match status" value="1"/>
</dbReference>